<dbReference type="STRING" id="870435.A0A0C3P1N6"/>
<organism evidence="8 9">
    <name type="scientific">Pisolithus tinctorius Marx 270</name>
    <dbReference type="NCBI Taxonomy" id="870435"/>
    <lineage>
        <taxon>Eukaryota</taxon>
        <taxon>Fungi</taxon>
        <taxon>Dikarya</taxon>
        <taxon>Basidiomycota</taxon>
        <taxon>Agaricomycotina</taxon>
        <taxon>Agaricomycetes</taxon>
        <taxon>Agaricomycetidae</taxon>
        <taxon>Boletales</taxon>
        <taxon>Sclerodermatineae</taxon>
        <taxon>Pisolithaceae</taxon>
        <taxon>Pisolithus</taxon>
    </lineage>
</organism>
<dbReference type="InterPro" id="IPR018200">
    <property type="entry name" value="USP_CS"/>
</dbReference>
<feature type="compositionally biased region" description="Pro residues" evidence="6">
    <location>
        <begin position="488"/>
        <end position="512"/>
    </location>
</feature>
<dbReference type="AlphaFoldDB" id="A0A0C3P1N6"/>
<feature type="region of interest" description="Disordered" evidence="6">
    <location>
        <begin position="756"/>
        <end position="785"/>
    </location>
</feature>
<keyword evidence="5" id="KW-0788">Thiol protease</keyword>
<feature type="region of interest" description="Disordered" evidence="6">
    <location>
        <begin position="451"/>
        <end position="518"/>
    </location>
</feature>
<comment type="catalytic activity">
    <reaction evidence="1 5">
        <text>Thiol-dependent hydrolysis of ester, thioester, amide, peptide and isopeptide bonds formed by the C-terminal Gly of ubiquitin (a 76-residue protein attached to proteins as an intracellular targeting signal).</text>
        <dbReference type="EC" id="3.4.19.12"/>
    </reaction>
</comment>
<evidence type="ECO:0000256" key="5">
    <source>
        <dbReference type="RuleBase" id="RU366025"/>
    </source>
</evidence>
<dbReference type="InterPro" id="IPR001394">
    <property type="entry name" value="Peptidase_C19_UCH"/>
</dbReference>
<dbReference type="InterPro" id="IPR028889">
    <property type="entry name" value="USP"/>
</dbReference>
<dbReference type="InterPro" id="IPR038765">
    <property type="entry name" value="Papain-like_cys_pep_sf"/>
</dbReference>
<reference evidence="9" key="2">
    <citation type="submission" date="2015-01" db="EMBL/GenBank/DDBJ databases">
        <title>Evolutionary Origins and Diversification of the Mycorrhizal Mutualists.</title>
        <authorList>
            <consortium name="DOE Joint Genome Institute"/>
            <consortium name="Mycorrhizal Genomics Consortium"/>
            <person name="Kohler A."/>
            <person name="Kuo A."/>
            <person name="Nagy L.G."/>
            <person name="Floudas D."/>
            <person name="Copeland A."/>
            <person name="Barry K.W."/>
            <person name="Cichocki N."/>
            <person name="Veneault-Fourrey C."/>
            <person name="LaButti K."/>
            <person name="Lindquist E.A."/>
            <person name="Lipzen A."/>
            <person name="Lundell T."/>
            <person name="Morin E."/>
            <person name="Murat C."/>
            <person name="Riley R."/>
            <person name="Ohm R."/>
            <person name="Sun H."/>
            <person name="Tunlid A."/>
            <person name="Henrissat B."/>
            <person name="Grigoriev I.V."/>
            <person name="Hibbett D.S."/>
            <person name="Martin F."/>
        </authorList>
    </citation>
    <scope>NUCLEOTIDE SEQUENCE [LARGE SCALE GENOMIC DNA]</scope>
    <source>
        <strain evidence="9">Marx 270</strain>
    </source>
</reference>
<feature type="compositionally biased region" description="Polar residues" evidence="6">
    <location>
        <begin position="75"/>
        <end position="92"/>
    </location>
</feature>
<dbReference type="EC" id="3.4.19.12" evidence="5"/>
<keyword evidence="4 5" id="KW-0378">Hydrolase</keyword>
<reference evidence="8 9" key="1">
    <citation type="submission" date="2014-04" db="EMBL/GenBank/DDBJ databases">
        <authorList>
            <consortium name="DOE Joint Genome Institute"/>
            <person name="Kuo A."/>
            <person name="Kohler A."/>
            <person name="Costa M.D."/>
            <person name="Nagy L.G."/>
            <person name="Floudas D."/>
            <person name="Copeland A."/>
            <person name="Barry K.W."/>
            <person name="Cichocki N."/>
            <person name="Veneault-Fourrey C."/>
            <person name="LaButti K."/>
            <person name="Lindquist E.A."/>
            <person name="Lipzen A."/>
            <person name="Lundell T."/>
            <person name="Morin E."/>
            <person name="Murat C."/>
            <person name="Sun H."/>
            <person name="Tunlid A."/>
            <person name="Henrissat B."/>
            <person name="Grigoriev I.V."/>
            <person name="Hibbett D.S."/>
            <person name="Martin F."/>
            <person name="Nordberg H.P."/>
            <person name="Cantor M.N."/>
            <person name="Hua S.X."/>
        </authorList>
    </citation>
    <scope>NUCLEOTIDE SEQUENCE [LARGE SCALE GENOMIC DNA]</scope>
    <source>
        <strain evidence="8 9">Marx 270</strain>
    </source>
</reference>
<dbReference type="CDD" id="cd02663">
    <property type="entry name" value="Peptidase_C19G"/>
    <property type="match status" value="1"/>
</dbReference>
<dbReference type="PROSITE" id="PS00972">
    <property type="entry name" value="USP_1"/>
    <property type="match status" value="1"/>
</dbReference>
<evidence type="ECO:0000313" key="8">
    <source>
        <dbReference type="EMBL" id="KIO06970.1"/>
    </source>
</evidence>
<accession>A0A0C3P1N6</accession>
<comment type="similarity">
    <text evidence="2 5">Belongs to the peptidase C19 family.</text>
</comment>
<dbReference type="GO" id="GO:0004843">
    <property type="term" value="F:cysteine-type deubiquitinase activity"/>
    <property type="evidence" value="ECO:0007669"/>
    <property type="project" value="UniProtKB-UniRule"/>
</dbReference>
<dbReference type="PANTHER" id="PTHR24006:SF733">
    <property type="entry name" value="RE52890P"/>
    <property type="match status" value="1"/>
</dbReference>
<feature type="compositionally biased region" description="Basic and acidic residues" evidence="6">
    <location>
        <begin position="878"/>
        <end position="894"/>
    </location>
</feature>
<dbReference type="SUPFAM" id="SSF54001">
    <property type="entry name" value="Cysteine proteinases"/>
    <property type="match status" value="1"/>
</dbReference>
<dbReference type="Pfam" id="PF00443">
    <property type="entry name" value="UCH"/>
    <property type="match status" value="1"/>
</dbReference>
<feature type="region of interest" description="Disordered" evidence="6">
    <location>
        <begin position="816"/>
        <end position="917"/>
    </location>
</feature>
<dbReference type="InParanoid" id="A0A0C3P1N6"/>
<evidence type="ECO:0000259" key="7">
    <source>
        <dbReference type="PROSITE" id="PS50235"/>
    </source>
</evidence>
<evidence type="ECO:0000256" key="6">
    <source>
        <dbReference type="SAM" id="MobiDB-lite"/>
    </source>
</evidence>
<feature type="domain" description="USP" evidence="7">
    <location>
        <begin position="35"/>
        <end position="426"/>
    </location>
</feature>
<dbReference type="PANTHER" id="PTHR24006">
    <property type="entry name" value="UBIQUITIN CARBOXYL-TERMINAL HYDROLASE"/>
    <property type="match status" value="1"/>
</dbReference>
<feature type="region of interest" description="Disordered" evidence="6">
    <location>
        <begin position="1"/>
        <end position="21"/>
    </location>
</feature>
<feature type="compositionally biased region" description="Polar residues" evidence="6">
    <location>
        <begin position="819"/>
        <end position="830"/>
    </location>
</feature>
<evidence type="ECO:0000256" key="1">
    <source>
        <dbReference type="ARBA" id="ARBA00000707"/>
    </source>
</evidence>
<dbReference type="Proteomes" id="UP000054217">
    <property type="component" value="Unassembled WGS sequence"/>
</dbReference>
<keyword evidence="3 5" id="KW-0645">Protease</keyword>
<dbReference type="PROSITE" id="PS00973">
    <property type="entry name" value="USP_2"/>
    <property type="match status" value="1"/>
</dbReference>
<dbReference type="GO" id="GO:0016579">
    <property type="term" value="P:protein deubiquitination"/>
    <property type="evidence" value="ECO:0007669"/>
    <property type="project" value="InterPro"/>
</dbReference>
<keyword evidence="5" id="KW-0833">Ubl conjugation pathway</keyword>
<feature type="region of interest" description="Disordered" evidence="6">
    <location>
        <begin position="678"/>
        <end position="713"/>
    </location>
</feature>
<gene>
    <name evidence="8" type="ORF">M404DRAFT_998406</name>
</gene>
<dbReference type="GO" id="GO:0005829">
    <property type="term" value="C:cytosol"/>
    <property type="evidence" value="ECO:0007669"/>
    <property type="project" value="TreeGrafter"/>
</dbReference>
<dbReference type="InterPro" id="IPR050164">
    <property type="entry name" value="Peptidase_C19"/>
</dbReference>
<feature type="compositionally biased region" description="Polar residues" evidence="6">
    <location>
        <begin position="772"/>
        <end position="785"/>
    </location>
</feature>
<evidence type="ECO:0000313" key="9">
    <source>
        <dbReference type="Proteomes" id="UP000054217"/>
    </source>
</evidence>
<proteinExistence type="inferred from homology"/>
<dbReference type="HOGENOM" id="CLU_014023_0_0_1"/>
<keyword evidence="9" id="KW-1185">Reference proteome</keyword>
<dbReference type="GO" id="GO:0006508">
    <property type="term" value="P:proteolysis"/>
    <property type="evidence" value="ECO:0007669"/>
    <property type="project" value="UniProtKB-KW"/>
</dbReference>
<dbReference type="OrthoDB" id="27652at2759"/>
<dbReference type="PROSITE" id="PS50235">
    <property type="entry name" value="USP_3"/>
    <property type="match status" value="1"/>
</dbReference>
<name>A0A0C3P1N6_PISTI</name>
<dbReference type="GO" id="GO:0005634">
    <property type="term" value="C:nucleus"/>
    <property type="evidence" value="ECO:0007669"/>
    <property type="project" value="TreeGrafter"/>
</dbReference>
<feature type="region of interest" description="Disordered" evidence="6">
    <location>
        <begin position="549"/>
        <end position="635"/>
    </location>
</feature>
<dbReference type="Gene3D" id="3.90.70.10">
    <property type="entry name" value="Cysteine proteinases"/>
    <property type="match status" value="1"/>
</dbReference>
<evidence type="ECO:0000256" key="3">
    <source>
        <dbReference type="ARBA" id="ARBA00022670"/>
    </source>
</evidence>
<protein>
    <recommendedName>
        <fullName evidence="5">Ubiquitin carboxyl-terminal hydrolase</fullName>
        <ecNumber evidence="5">3.4.19.12</ecNumber>
    </recommendedName>
</protein>
<evidence type="ECO:0000256" key="2">
    <source>
        <dbReference type="ARBA" id="ARBA00009085"/>
    </source>
</evidence>
<dbReference type="EMBL" id="KN831961">
    <property type="protein sequence ID" value="KIO06970.1"/>
    <property type="molecule type" value="Genomic_DNA"/>
</dbReference>
<sequence length="917" mass="99466">MAIGKWNPFTQQVPATQDIPLPTPVPIPSPDGKQFGFENFGNTCYANSVLQALYFCVPFRELLINHPDPYASLHQPLSPQCASAGAPTSTNPSVPPRRKSERRPTLDTSTPNGPSLAPAPPIPSSPRTLFSALRSLYIHIAQNPADKGTVAPRAFIEKLREINEAFRSTMHQDAHEFLNYLLNRIVEEVQEERKNRLASAEDLSRSVNSSSDASQSIIGGSSSSASHLSGGTFVHQIFEGSLTSETRCLTCENVSSRDESFLDLSIDIEQNSSVTACLRQFSASEMLCQRNKFFCDACCGLQEAEKRMKIKQLPNVLALHLKRFKYQEDVQKYIKLTYRVAFPFELRLFNTIDDVSNPDRLYKLFAIVVHIGSGPNHGHYVSIIKTMDTWLVFDDDTVDTIKESDIPKYFGESNSGSAYVLYYQAADLDLVALGLRPPSLEPVERAVAHPEPLQPNLTDSPSSISKTLPSHPPGLHYAPREASAPSLPSSPPPVSPLSPQGPPVPTPAPAPKSPRKTPSQLLRINLGSSSSTPHVSAIGSAAMAEAISPKRNGILRPARPTAHSNAAEAQSDPPGVFPTVPVPKEDPASHELATGNASAKEKDEKRIPSWFRKRSFRSIGKLRPNSEADAEPLSPPPDILLGTLVPLTPPPVPAFPASRNVRGISEPLTADVALRSNHGRPSVESAAHVHKETPQPFPAAPYAGPTTTHASPPSDRYIRSLPPIPSSPHGSKTTQEYTTPFSRGSADFIRTQRGHYSRDTYSSVAHKAPTRPATSSGPIGADSSPSRYMNGFTHSPRTMNSYGGHIANGDTHVSPHTVKGTSAVKSSTAERSPINGRPKSAHAFNVPLLPSAAASTPETGFRRARRKLSLSAPMLGFGKKDKQKEREREGDQQRSYDSPNGHVLMSPSARDTRGLSP</sequence>
<feature type="region of interest" description="Disordered" evidence="6">
    <location>
        <begin position="75"/>
        <end position="124"/>
    </location>
</feature>
<evidence type="ECO:0000256" key="4">
    <source>
        <dbReference type="ARBA" id="ARBA00022801"/>
    </source>
</evidence>
<feature type="compositionally biased region" description="Polar residues" evidence="6">
    <location>
        <begin position="455"/>
        <end position="468"/>
    </location>
</feature>